<evidence type="ECO:0000256" key="6">
    <source>
        <dbReference type="ARBA" id="ARBA00023065"/>
    </source>
</evidence>
<keyword evidence="7 9" id="KW-0472">Membrane</keyword>
<dbReference type="GO" id="GO:0030322">
    <property type="term" value="P:stabilization of membrane potential"/>
    <property type="evidence" value="ECO:0007669"/>
    <property type="project" value="TreeGrafter"/>
</dbReference>
<gene>
    <name evidence="11" type="ORF">A6R68_09122</name>
</gene>
<keyword evidence="2" id="KW-0813">Transport</keyword>
<keyword evidence="8" id="KW-0407">Ion channel</keyword>
<keyword evidence="12" id="KW-1185">Reference proteome</keyword>
<evidence type="ECO:0000256" key="5">
    <source>
        <dbReference type="ARBA" id="ARBA00022989"/>
    </source>
</evidence>
<dbReference type="InterPro" id="IPR013099">
    <property type="entry name" value="K_chnl_dom"/>
</dbReference>
<name>A0A1A6G1N9_NEOLE</name>
<dbReference type="InterPro" id="IPR003280">
    <property type="entry name" value="2pore_dom_K_chnl"/>
</dbReference>
<dbReference type="SUPFAM" id="SSF81324">
    <property type="entry name" value="Voltage-gated potassium channels"/>
    <property type="match status" value="1"/>
</dbReference>
<dbReference type="AlphaFoldDB" id="A0A1A6G1N9"/>
<evidence type="ECO:0000256" key="2">
    <source>
        <dbReference type="ARBA" id="ARBA00022448"/>
    </source>
</evidence>
<evidence type="ECO:0000256" key="1">
    <source>
        <dbReference type="ARBA" id="ARBA00004141"/>
    </source>
</evidence>
<evidence type="ECO:0000313" key="11">
    <source>
        <dbReference type="EMBL" id="OBS59759.1"/>
    </source>
</evidence>
<evidence type="ECO:0000256" key="3">
    <source>
        <dbReference type="ARBA" id="ARBA00022692"/>
    </source>
</evidence>
<keyword evidence="3 9" id="KW-0812">Transmembrane</keyword>
<dbReference type="STRING" id="56216.A0A1A6G1N9"/>
<comment type="subcellular location">
    <subcellularLocation>
        <location evidence="1">Membrane</location>
        <topology evidence="1">Multi-pass membrane protein</topology>
    </subcellularLocation>
</comment>
<sequence length="108" mass="12221">MTQDLPLGGRLTPLQLLAFLPCPPKIEQDRAWARWLTGSTVLLSGLLFFLWVPPRLFSHMEGWRYMDSFYFTLIKLSTLGFGDYMIGEGGTVGLSYLHLLGLGILWCP</sequence>
<reference evidence="11 12" key="1">
    <citation type="submission" date="2016-06" db="EMBL/GenBank/DDBJ databases">
        <title>The Draft Genome Sequence and Annotation of the Desert Woodrat Neotoma lepida.</title>
        <authorList>
            <person name="Campbell M."/>
            <person name="Oakeson K.F."/>
            <person name="Yandell M."/>
            <person name="Halpert J.R."/>
            <person name="Dearing D."/>
        </authorList>
    </citation>
    <scope>NUCLEOTIDE SEQUENCE [LARGE SCALE GENOMIC DNA]</scope>
    <source>
        <strain evidence="11">417</strain>
        <tissue evidence="11">Liver</tissue>
    </source>
</reference>
<comment type="caution">
    <text evidence="11">The sequence shown here is derived from an EMBL/GenBank/DDBJ whole genome shotgun (WGS) entry which is preliminary data.</text>
</comment>
<accession>A0A1A6G1N9</accession>
<evidence type="ECO:0000256" key="4">
    <source>
        <dbReference type="ARBA" id="ARBA00022958"/>
    </source>
</evidence>
<protein>
    <recommendedName>
        <fullName evidence="10">Potassium channel domain-containing protein</fullName>
    </recommendedName>
</protein>
<dbReference type="GO" id="GO:0022841">
    <property type="term" value="F:potassium ion leak channel activity"/>
    <property type="evidence" value="ECO:0007669"/>
    <property type="project" value="TreeGrafter"/>
</dbReference>
<feature type="transmembrane region" description="Helical" evidence="9">
    <location>
        <begin position="32"/>
        <end position="52"/>
    </location>
</feature>
<evidence type="ECO:0000256" key="8">
    <source>
        <dbReference type="ARBA" id="ARBA00023303"/>
    </source>
</evidence>
<keyword evidence="5 9" id="KW-1133">Transmembrane helix</keyword>
<dbReference type="GO" id="GO:0005886">
    <property type="term" value="C:plasma membrane"/>
    <property type="evidence" value="ECO:0007669"/>
    <property type="project" value="TreeGrafter"/>
</dbReference>
<evidence type="ECO:0000313" key="12">
    <source>
        <dbReference type="Proteomes" id="UP000092124"/>
    </source>
</evidence>
<evidence type="ECO:0000259" key="10">
    <source>
        <dbReference type="Pfam" id="PF07885"/>
    </source>
</evidence>
<feature type="non-terminal residue" evidence="11">
    <location>
        <position position="108"/>
    </location>
</feature>
<dbReference type="Gene3D" id="1.10.287.70">
    <property type="match status" value="1"/>
</dbReference>
<dbReference type="Proteomes" id="UP000092124">
    <property type="component" value="Unassembled WGS sequence"/>
</dbReference>
<organism evidence="11 12">
    <name type="scientific">Neotoma lepida</name>
    <name type="common">Desert woodrat</name>
    <dbReference type="NCBI Taxonomy" id="56216"/>
    <lineage>
        <taxon>Eukaryota</taxon>
        <taxon>Metazoa</taxon>
        <taxon>Chordata</taxon>
        <taxon>Craniata</taxon>
        <taxon>Vertebrata</taxon>
        <taxon>Euteleostomi</taxon>
        <taxon>Mammalia</taxon>
        <taxon>Eutheria</taxon>
        <taxon>Euarchontoglires</taxon>
        <taxon>Glires</taxon>
        <taxon>Rodentia</taxon>
        <taxon>Myomorpha</taxon>
        <taxon>Muroidea</taxon>
        <taxon>Cricetidae</taxon>
        <taxon>Neotominae</taxon>
        <taxon>Neotoma</taxon>
    </lineage>
</organism>
<evidence type="ECO:0000256" key="9">
    <source>
        <dbReference type="SAM" id="Phobius"/>
    </source>
</evidence>
<dbReference type="GO" id="GO:0015271">
    <property type="term" value="F:outward rectifier potassium channel activity"/>
    <property type="evidence" value="ECO:0007669"/>
    <property type="project" value="TreeGrafter"/>
</dbReference>
<dbReference type="PANTHER" id="PTHR11003">
    <property type="entry name" value="POTASSIUM CHANNEL, SUBFAMILY K"/>
    <property type="match status" value="1"/>
</dbReference>
<keyword evidence="6" id="KW-0406">Ion transport</keyword>
<dbReference type="OrthoDB" id="297496at2759"/>
<keyword evidence="4" id="KW-0630">Potassium</keyword>
<dbReference type="EMBL" id="LZPO01107962">
    <property type="protein sequence ID" value="OBS59759.1"/>
    <property type="molecule type" value="Genomic_DNA"/>
</dbReference>
<proteinExistence type="predicted"/>
<feature type="domain" description="Potassium channel" evidence="10">
    <location>
        <begin position="44"/>
        <end position="87"/>
    </location>
</feature>
<dbReference type="PANTHER" id="PTHR11003:SF340">
    <property type="entry name" value="POTASSIUM CHANNEL SUBFAMILY K MEMBER 17"/>
    <property type="match status" value="1"/>
</dbReference>
<dbReference type="Pfam" id="PF07885">
    <property type="entry name" value="Ion_trans_2"/>
    <property type="match status" value="1"/>
</dbReference>
<evidence type="ECO:0000256" key="7">
    <source>
        <dbReference type="ARBA" id="ARBA00023136"/>
    </source>
</evidence>